<evidence type="ECO:0000256" key="4">
    <source>
        <dbReference type="ARBA" id="ARBA00022679"/>
    </source>
</evidence>
<keyword evidence="8" id="KW-1133">Transmembrane helix</keyword>
<evidence type="ECO:0000256" key="3">
    <source>
        <dbReference type="ARBA" id="ARBA00022553"/>
    </source>
</evidence>
<dbReference type="CDD" id="cd00082">
    <property type="entry name" value="HisKA"/>
    <property type="match status" value="1"/>
</dbReference>
<dbReference type="SMART" id="SM00388">
    <property type="entry name" value="HisKA"/>
    <property type="match status" value="1"/>
</dbReference>
<evidence type="ECO:0000256" key="2">
    <source>
        <dbReference type="ARBA" id="ARBA00012438"/>
    </source>
</evidence>
<dbReference type="Pfam" id="PF08447">
    <property type="entry name" value="PAS_3"/>
    <property type="match status" value="1"/>
</dbReference>
<dbReference type="InterPro" id="IPR005467">
    <property type="entry name" value="His_kinase_dom"/>
</dbReference>
<dbReference type="Gene3D" id="3.30.450.20">
    <property type="entry name" value="PAS domain"/>
    <property type="match status" value="3"/>
</dbReference>
<dbReference type="Gene3D" id="3.30.565.10">
    <property type="entry name" value="Histidine kinase-like ATPase, C-terminal domain"/>
    <property type="match status" value="1"/>
</dbReference>
<feature type="domain" description="PAC" evidence="10">
    <location>
        <begin position="433"/>
        <end position="484"/>
    </location>
</feature>
<dbReference type="CDD" id="cd12915">
    <property type="entry name" value="PDC2_DGC_like"/>
    <property type="match status" value="1"/>
</dbReference>
<organism evidence="12 13">
    <name type="scientific">Hydrogenophaga electricum</name>
    <dbReference type="NCBI Taxonomy" id="1230953"/>
    <lineage>
        <taxon>Bacteria</taxon>
        <taxon>Pseudomonadati</taxon>
        <taxon>Pseudomonadota</taxon>
        <taxon>Betaproteobacteria</taxon>
        <taxon>Burkholderiales</taxon>
        <taxon>Comamonadaceae</taxon>
        <taxon>Hydrogenophaga</taxon>
    </lineage>
</organism>
<dbReference type="CDD" id="cd12914">
    <property type="entry name" value="PDC1_DGC_like"/>
    <property type="match status" value="1"/>
</dbReference>
<dbReference type="Gene3D" id="1.10.287.130">
    <property type="match status" value="1"/>
</dbReference>
<feature type="transmembrane region" description="Helical" evidence="8">
    <location>
        <begin position="323"/>
        <end position="346"/>
    </location>
</feature>
<dbReference type="InterPro" id="IPR003661">
    <property type="entry name" value="HisK_dim/P_dom"/>
</dbReference>
<keyword evidence="5" id="KW-0418">Kinase</keyword>
<keyword evidence="8" id="KW-0812">Transmembrane</keyword>
<evidence type="ECO:0000259" key="11">
    <source>
        <dbReference type="PROSITE" id="PS50186"/>
    </source>
</evidence>
<dbReference type="InterPro" id="IPR003594">
    <property type="entry name" value="HATPase_dom"/>
</dbReference>
<dbReference type="PROSITE" id="PS50109">
    <property type="entry name" value="HIS_KIN"/>
    <property type="match status" value="1"/>
</dbReference>
<evidence type="ECO:0000256" key="5">
    <source>
        <dbReference type="ARBA" id="ARBA00022777"/>
    </source>
</evidence>
<dbReference type="EC" id="2.7.13.3" evidence="2"/>
<evidence type="ECO:0000313" key="12">
    <source>
        <dbReference type="EMBL" id="GLS15632.1"/>
    </source>
</evidence>
<dbReference type="CDD" id="cd00130">
    <property type="entry name" value="PAS"/>
    <property type="match status" value="1"/>
</dbReference>
<dbReference type="InterPro" id="IPR013655">
    <property type="entry name" value="PAS_fold_3"/>
</dbReference>
<dbReference type="Proteomes" id="UP001156903">
    <property type="component" value="Unassembled WGS sequence"/>
</dbReference>
<dbReference type="SUPFAM" id="SSF47384">
    <property type="entry name" value="Homodimeric domain of signal transducing histidine kinase"/>
    <property type="match status" value="1"/>
</dbReference>
<dbReference type="InterPro" id="IPR000591">
    <property type="entry name" value="DEP_dom"/>
</dbReference>
<dbReference type="EMBL" id="BSPB01000030">
    <property type="protein sequence ID" value="GLS15632.1"/>
    <property type="molecule type" value="Genomic_DNA"/>
</dbReference>
<name>A0ABQ6C5M2_9BURK</name>
<feature type="domain" description="Histidine kinase" evidence="9">
    <location>
        <begin position="513"/>
        <end position="728"/>
    </location>
</feature>
<proteinExistence type="predicted"/>
<dbReference type="PRINTS" id="PR00344">
    <property type="entry name" value="BCTRLSENSOR"/>
</dbReference>
<feature type="coiled-coil region" evidence="7">
    <location>
        <begin position="472"/>
        <end position="506"/>
    </location>
</feature>
<feature type="domain" description="DEP" evidence="11">
    <location>
        <begin position="335"/>
        <end position="395"/>
    </location>
</feature>
<keyword evidence="6 8" id="KW-0472">Membrane</keyword>
<evidence type="ECO:0000256" key="8">
    <source>
        <dbReference type="SAM" id="Phobius"/>
    </source>
</evidence>
<comment type="caution">
    <text evidence="12">The sequence shown here is derived from an EMBL/GenBank/DDBJ whole genome shotgun (WGS) entry which is preliminary data.</text>
</comment>
<dbReference type="Pfam" id="PF00512">
    <property type="entry name" value="HisKA"/>
    <property type="match status" value="1"/>
</dbReference>
<dbReference type="SUPFAM" id="SSF55785">
    <property type="entry name" value="PYP-like sensor domain (PAS domain)"/>
    <property type="match status" value="1"/>
</dbReference>
<keyword evidence="13" id="KW-1185">Reference proteome</keyword>
<dbReference type="PROSITE" id="PS50113">
    <property type="entry name" value="PAC"/>
    <property type="match status" value="1"/>
</dbReference>
<keyword evidence="3" id="KW-0597">Phosphoprotein</keyword>
<keyword evidence="4" id="KW-0808">Transferase</keyword>
<dbReference type="PANTHER" id="PTHR42878:SF15">
    <property type="entry name" value="BACTERIOPHYTOCHROME"/>
    <property type="match status" value="1"/>
</dbReference>
<dbReference type="PANTHER" id="PTHR42878">
    <property type="entry name" value="TWO-COMPONENT HISTIDINE KINASE"/>
    <property type="match status" value="1"/>
</dbReference>
<evidence type="ECO:0000259" key="10">
    <source>
        <dbReference type="PROSITE" id="PS50113"/>
    </source>
</evidence>
<dbReference type="InterPro" id="IPR050351">
    <property type="entry name" value="BphY/WalK/GraS-like"/>
</dbReference>
<feature type="transmembrane region" description="Helical" evidence="8">
    <location>
        <begin position="296"/>
        <end position="317"/>
    </location>
</feature>
<dbReference type="InterPro" id="IPR000700">
    <property type="entry name" value="PAS-assoc_C"/>
</dbReference>
<evidence type="ECO:0000259" key="9">
    <source>
        <dbReference type="PROSITE" id="PS50109"/>
    </source>
</evidence>
<dbReference type="SMART" id="SM00387">
    <property type="entry name" value="HATPase_c"/>
    <property type="match status" value="1"/>
</dbReference>
<evidence type="ECO:0000256" key="1">
    <source>
        <dbReference type="ARBA" id="ARBA00000085"/>
    </source>
</evidence>
<accession>A0ABQ6C5M2</accession>
<dbReference type="InterPro" id="IPR036890">
    <property type="entry name" value="HATPase_C_sf"/>
</dbReference>
<dbReference type="PROSITE" id="PS50186">
    <property type="entry name" value="DEP"/>
    <property type="match status" value="1"/>
</dbReference>
<dbReference type="InterPro" id="IPR035965">
    <property type="entry name" value="PAS-like_dom_sf"/>
</dbReference>
<dbReference type="InterPro" id="IPR036097">
    <property type="entry name" value="HisK_dim/P_sf"/>
</dbReference>
<dbReference type="InterPro" id="IPR000014">
    <property type="entry name" value="PAS"/>
</dbReference>
<evidence type="ECO:0000313" key="13">
    <source>
        <dbReference type="Proteomes" id="UP001156903"/>
    </source>
</evidence>
<dbReference type="SUPFAM" id="SSF55874">
    <property type="entry name" value="ATPase domain of HSP90 chaperone/DNA topoisomerase II/histidine kinase"/>
    <property type="match status" value="1"/>
</dbReference>
<keyword evidence="7" id="KW-0175">Coiled coil</keyword>
<evidence type="ECO:0000256" key="7">
    <source>
        <dbReference type="SAM" id="Coils"/>
    </source>
</evidence>
<sequence length="742" mass="82109">MHIKSSRFTGGRRSLYFGYNPGTIFVGARVNEVKVGWRARLERAALRRSMVWAVLGFTVAAVLLLWGLNLRQQAQLRAQLLDGASQRSLQLADAVAGQTEAILAMLDLTLLSLRTQWQNDPAHFDALARQALSVLPPGLVSHLTRVDADGSVRYNTLGQESGTFVGDRPHFQALRDGGDQLVVGEPVLARLGHRWVITVGRPLYRDGRFDGSLHLLVLTDHLSHKLGRAALAGSDLVGLVHADGPLIARTLAPEAIQGRRLPPDRPFFANPQATQGTFRALDVVDQAPRLFGWHRLSGTGVVAVVGLSEATVLAPLAPGRRQSFWLTVALSLALLAGGGAIAWLLWRLERGQAAIHQSQQQLQAAQRMARIGYWTFDLASQRLTWSEEVYRIFGRTAASFEPRLDACMACLHPDDRDWLTQAWQRTQRERLPLDAVLRIVSADGAVRHIRFQCATDDLGSGPLRYRGTVQDISELREAQLALQRLNTELEARVQSRTQDLQDLNRELEAFTYSVSHDLRTPLRSIHGFASLLQEGEADRLTPEGRDFLRRIQESARRMGLLITDLLSMAQHSRAVLCHDRVDLSELARLIAAELARTDPGREVHWVIEAGMVVNADPVLMRAVLQNLLGNAWKYTGLRPQARIEFFRGAEVGGQLCFCVRDNGAGFDMAYVDQLFQPFKRLHAHHEFEGTGVGLATVQRVIQRHGGRVRGEGQVGVGAQFCFSLPHAQTVSAAPNAGQPLGY</sequence>
<dbReference type="InterPro" id="IPR004358">
    <property type="entry name" value="Sig_transdc_His_kin-like_C"/>
</dbReference>
<evidence type="ECO:0000256" key="6">
    <source>
        <dbReference type="ARBA" id="ARBA00023136"/>
    </source>
</evidence>
<gene>
    <name evidence="12" type="ORF">GCM10007935_30680</name>
</gene>
<protein>
    <recommendedName>
        <fullName evidence="2">histidine kinase</fullName>
        <ecNumber evidence="2">2.7.13.3</ecNumber>
    </recommendedName>
</protein>
<dbReference type="Pfam" id="PF02518">
    <property type="entry name" value="HATPase_c"/>
    <property type="match status" value="1"/>
</dbReference>
<reference evidence="13" key="1">
    <citation type="journal article" date="2019" name="Int. J. Syst. Evol. Microbiol.">
        <title>The Global Catalogue of Microorganisms (GCM) 10K type strain sequencing project: providing services to taxonomists for standard genome sequencing and annotation.</title>
        <authorList>
            <consortium name="The Broad Institute Genomics Platform"/>
            <consortium name="The Broad Institute Genome Sequencing Center for Infectious Disease"/>
            <person name="Wu L."/>
            <person name="Ma J."/>
        </authorList>
    </citation>
    <scope>NUCLEOTIDE SEQUENCE [LARGE SCALE GENOMIC DNA]</scope>
    <source>
        <strain evidence="13">NBRC 109341</strain>
    </source>
</reference>
<feature type="transmembrane region" description="Helical" evidence="8">
    <location>
        <begin position="50"/>
        <end position="68"/>
    </location>
</feature>
<comment type="catalytic activity">
    <reaction evidence="1">
        <text>ATP + protein L-histidine = ADP + protein N-phospho-L-histidine.</text>
        <dbReference type="EC" id="2.7.13.3"/>
    </reaction>
</comment>